<dbReference type="InterPro" id="IPR056867">
    <property type="entry name" value="LRR_15"/>
</dbReference>
<dbReference type="Gene3D" id="3.80.10.10">
    <property type="entry name" value="Ribonuclease Inhibitor"/>
    <property type="match status" value="1"/>
</dbReference>
<dbReference type="SUPFAM" id="SSF52047">
    <property type="entry name" value="RNI-like"/>
    <property type="match status" value="1"/>
</dbReference>
<dbReference type="Pfam" id="PF12937">
    <property type="entry name" value="F-box-like"/>
    <property type="match status" value="1"/>
</dbReference>
<name>A0A9P4JCL1_9PEZI</name>
<accession>A0A9P4JCL1</accession>
<dbReference type="Proteomes" id="UP000799439">
    <property type="component" value="Unassembled WGS sequence"/>
</dbReference>
<comment type="caution">
    <text evidence="2">The sequence shown here is derived from an EMBL/GenBank/DDBJ whole genome shotgun (WGS) entry which is preliminary data.</text>
</comment>
<evidence type="ECO:0000259" key="1">
    <source>
        <dbReference type="PROSITE" id="PS50181"/>
    </source>
</evidence>
<sequence>MHLPEEVLHAIVLALHDSDVAIVSQVNTTFNRIAQQRLYHDLNLKLDHPAQLYNLLRTLTSQPWRASLVHSVKLSCWDPFDHVAQVGPGSPLTPKETFILIETTKTLPLTPALAENVRHGLQSGVIDAGLAMLIYICDQINSLEIIAHYFIGNSLFMSLLAETGSTVSKSPNRSVAGSSDFGQHYQMLSQVQVTHADAGDLQQLAPLIFLPSLQVFNGLTCNLSDGKHLSSNLKSNLRSLNLEESLVDADGMSDLLKVCPGLVSLSIGYGSAYVGYCELSWTAVGNVLRNYGSRLESLTLDTSTSDILFHTDSEGILGSLSALTSLQKLHLPVNALVPQSLHNNQHLEDMMPGSLRCLHVQSKEDSIDKEGLDVQLRQLMGSLKCRRLTYVKRTHERVWKSKSIALELHK</sequence>
<dbReference type="OrthoDB" id="2520703at2759"/>
<organism evidence="2 3">
    <name type="scientific">Myriangium duriaei CBS 260.36</name>
    <dbReference type="NCBI Taxonomy" id="1168546"/>
    <lineage>
        <taxon>Eukaryota</taxon>
        <taxon>Fungi</taxon>
        <taxon>Dikarya</taxon>
        <taxon>Ascomycota</taxon>
        <taxon>Pezizomycotina</taxon>
        <taxon>Dothideomycetes</taxon>
        <taxon>Dothideomycetidae</taxon>
        <taxon>Myriangiales</taxon>
        <taxon>Myriangiaceae</taxon>
        <taxon>Myriangium</taxon>
    </lineage>
</organism>
<dbReference type="InterPro" id="IPR001810">
    <property type="entry name" value="F-box_dom"/>
</dbReference>
<feature type="domain" description="F-box" evidence="1">
    <location>
        <begin position="1"/>
        <end position="42"/>
    </location>
</feature>
<evidence type="ECO:0000313" key="3">
    <source>
        <dbReference type="Proteomes" id="UP000799439"/>
    </source>
</evidence>
<evidence type="ECO:0000313" key="2">
    <source>
        <dbReference type="EMBL" id="KAF2156528.1"/>
    </source>
</evidence>
<gene>
    <name evidence="2" type="ORF">K461DRAFT_291431</name>
</gene>
<dbReference type="Pfam" id="PF24969">
    <property type="entry name" value="LRR_15"/>
    <property type="match status" value="1"/>
</dbReference>
<reference evidence="2" key="1">
    <citation type="journal article" date="2020" name="Stud. Mycol.">
        <title>101 Dothideomycetes genomes: a test case for predicting lifestyles and emergence of pathogens.</title>
        <authorList>
            <person name="Haridas S."/>
            <person name="Albert R."/>
            <person name="Binder M."/>
            <person name="Bloem J."/>
            <person name="Labutti K."/>
            <person name="Salamov A."/>
            <person name="Andreopoulos B."/>
            <person name="Baker S."/>
            <person name="Barry K."/>
            <person name="Bills G."/>
            <person name="Bluhm B."/>
            <person name="Cannon C."/>
            <person name="Castanera R."/>
            <person name="Culley D."/>
            <person name="Daum C."/>
            <person name="Ezra D."/>
            <person name="Gonzalez J."/>
            <person name="Henrissat B."/>
            <person name="Kuo A."/>
            <person name="Liang C."/>
            <person name="Lipzen A."/>
            <person name="Lutzoni F."/>
            <person name="Magnuson J."/>
            <person name="Mondo S."/>
            <person name="Nolan M."/>
            <person name="Ohm R."/>
            <person name="Pangilinan J."/>
            <person name="Park H.-J."/>
            <person name="Ramirez L."/>
            <person name="Alfaro M."/>
            <person name="Sun H."/>
            <person name="Tritt A."/>
            <person name="Yoshinaga Y."/>
            <person name="Zwiers L.-H."/>
            <person name="Turgeon B."/>
            <person name="Goodwin S."/>
            <person name="Spatafora J."/>
            <person name="Crous P."/>
            <person name="Grigoriev I."/>
        </authorList>
    </citation>
    <scope>NUCLEOTIDE SEQUENCE</scope>
    <source>
        <strain evidence="2">CBS 260.36</strain>
    </source>
</reference>
<dbReference type="InterPro" id="IPR032675">
    <property type="entry name" value="LRR_dom_sf"/>
</dbReference>
<keyword evidence="3" id="KW-1185">Reference proteome</keyword>
<proteinExistence type="predicted"/>
<protein>
    <recommendedName>
        <fullName evidence="1">F-box domain-containing protein</fullName>
    </recommendedName>
</protein>
<dbReference type="EMBL" id="ML996082">
    <property type="protein sequence ID" value="KAF2156528.1"/>
    <property type="molecule type" value="Genomic_DNA"/>
</dbReference>
<dbReference type="AlphaFoldDB" id="A0A9P4JCL1"/>
<dbReference type="PROSITE" id="PS50181">
    <property type="entry name" value="FBOX"/>
    <property type="match status" value="1"/>
</dbReference>